<dbReference type="GO" id="GO:0009307">
    <property type="term" value="P:DNA restriction-modification system"/>
    <property type="evidence" value="ECO:0007669"/>
    <property type="project" value="UniProtKB-KW"/>
</dbReference>
<gene>
    <name evidence="7" type="ORF">HGG79_18230</name>
</gene>
<dbReference type="Proteomes" id="UP000563151">
    <property type="component" value="Unassembled WGS sequence"/>
</dbReference>
<dbReference type="Gene3D" id="3.40.50.150">
    <property type="entry name" value="Vaccinia Virus protein VP39"/>
    <property type="match status" value="1"/>
</dbReference>
<feature type="domain" description="DNA methylase N-4/N-6" evidence="6">
    <location>
        <begin position="28"/>
        <end position="244"/>
    </location>
</feature>
<dbReference type="CDD" id="cd02440">
    <property type="entry name" value="AdoMet_MTases"/>
    <property type="match status" value="1"/>
</dbReference>
<dbReference type="PANTHER" id="PTHR13370">
    <property type="entry name" value="RNA METHYLASE-RELATED"/>
    <property type="match status" value="1"/>
</dbReference>
<dbReference type="GO" id="GO:0003677">
    <property type="term" value="F:DNA binding"/>
    <property type="evidence" value="ECO:0007669"/>
    <property type="project" value="InterPro"/>
</dbReference>
<dbReference type="GO" id="GO:0032259">
    <property type="term" value="P:methylation"/>
    <property type="evidence" value="ECO:0007669"/>
    <property type="project" value="UniProtKB-KW"/>
</dbReference>
<dbReference type="PROSITE" id="PS00092">
    <property type="entry name" value="N6_MTASE"/>
    <property type="match status" value="1"/>
</dbReference>
<evidence type="ECO:0000259" key="6">
    <source>
        <dbReference type="Pfam" id="PF01555"/>
    </source>
</evidence>
<comment type="similarity">
    <text evidence="1 5">Belongs to the N(4)/N(6)-methyltransferase family.</text>
</comment>
<dbReference type="InterPro" id="IPR001091">
    <property type="entry name" value="RM_Methyltransferase"/>
</dbReference>
<dbReference type="PANTHER" id="PTHR13370:SF3">
    <property type="entry name" value="TRNA (GUANINE(10)-N2)-METHYLTRANSFERASE HOMOLOG"/>
    <property type="match status" value="1"/>
</dbReference>
<keyword evidence="4" id="KW-0680">Restriction system</keyword>
<evidence type="ECO:0000313" key="8">
    <source>
        <dbReference type="Proteomes" id="UP000563151"/>
    </source>
</evidence>
<evidence type="ECO:0000256" key="4">
    <source>
        <dbReference type="ARBA" id="ARBA00022747"/>
    </source>
</evidence>
<dbReference type="RefSeq" id="WP_035150411.1">
    <property type="nucleotide sequence ID" value="NZ_JAAZWO010000033.1"/>
</dbReference>
<reference evidence="7 8" key="1">
    <citation type="submission" date="2020-04" db="EMBL/GenBank/DDBJ databases">
        <title>Genomic insights into acetone-butanol-ethanol (ABE) fermentation by sequencing solventogenic clostridia strains.</title>
        <authorList>
            <person name="Brown S."/>
        </authorList>
    </citation>
    <scope>NUCLEOTIDE SEQUENCE [LARGE SCALE GENOMIC DNA]</scope>
    <source>
        <strain evidence="7 8">DJ011</strain>
    </source>
</reference>
<evidence type="ECO:0000256" key="5">
    <source>
        <dbReference type="RuleBase" id="RU362026"/>
    </source>
</evidence>
<comment type="caution">
    <text evidence="7">The sequence shown here is derived from an EMBL/GenBank/DDBJ whole genome shotgun (WGS) entry which is preliminary data.</text>
</comment>
<dbReference type="GO" id="GO:0009007">
    <property type="term" value="F:site-specific DNA-methyltransferase (adenine-specific) activity"/>
    <property type="evidence" value="ECO:0007669"/>
    <property type="project" value="TreeGrafter"/>
</dbReference>
<keyword evidence="8" id="KW-1185">Reference proteome</keyword>
<dbReference type="Pfam" id="PF01555">
    <property type="entry name" value="N6_N4_Mtase"/>
    <property type="match status" value="1"/>
</dbReference>
<evidence type="ECO:0000313" key="7">
    <source>
        <dbReference type="EMBL" id="MBC2399687.1"/>
    </source>
</evidence>
<sequence>MQYVKDSNYKLLLGDCIKELKKIESKSIDMIFADPPYKLSNDGITCKSGKMVSVNKGSWDKSLGLDLDHKFNMKWLKACDRVLKDDGTIWISGTYHIIHSIAFALQQMDYYIINEITWVKPNAAPNMGCRCFTASQETILWLKKTKKAKHTFNYQLMKELNGGKQMRSVWEIPTTPKREKMNGYHPTQKPKKLLYRCIISSTNEDELILDPFCGSGTTGVVARENDRKFIGIDIDKEYLEITNKRLKQVTEQTIEEVKR</sequence>
<keyword evidence="2" id="KW-0489">Methyltransferase</keyword>
<organism evidence="7 8">
    <name type="scientific">Clostridium tetanomorphum</name>
    <dbReference type="NCBI Taxonomy" id="1553"/>
    <lineage>
        <taxon>Bacteria</taxon>
        <taxon>Bacillati</taxon>
        <taxon>Bacillota</taxon>
        <taxon>Clostridia</taxon>
        <taxon>Eubacteriales</taxon>
        <taxon>Clostridiaceae</taxon>
        <taxon>Clostridium</taxon>
    </lineage>
</organism>
<evidence type="ECO:0000256" key="3">
    <source>
        <dbReference type="ARBA" id="ARBA00022679"/>
    </source>
</evidence>
<dbReference type="GO" id="GO:0008170">
    <property type="term" value="F:N-methyltransferase activity"/>
    <property type="evidence" value="ECO:0007669"/>
    <property type="project" value="InterPro"/>
</dbReference>
<evidence type="ECO:0000256" key="2">
    <source>
        <dbReference type="ARBA" id="ARBA00022603"/>
    </source>
</evidence>
<evidence type="ECO:0000256" key="1">
    <source>
        <dbReference type="ARBA" id="ARBA00006594"/>
    </source>
</evidence>
<name>A0A923J1Y0_CLOTT</name>
<dbReference type="GO" id="GO:0005737">
    <property type="term" value="C:cytoplasm"/>
    <property type="evidence" value="ECO:0007669"/>
    <property type="project" value="TreeGrafter"/>
</dbReference>
<dbReference type="InterPro" id="IPR002052">
    <property type="entry name" value="DNA_methylase_N6_adenine_CS"/>
</dbReference>
<accession>A0A923J1Y0</accession>
<dbReference type="InterPro" id="IPR002941">
    <property type="entry name" value="DNA_methylase_N4/N6"/>
</dbReference>
<dbReference type="SUPFAM" id="SSF53335">
    <property type="entry name" value="S-adenosyl-L-methionine-dependent methyltransferases"/>
    <property type="match status" value="1"/>
</dbReference>
<dbReference type="PRINTS" id="PR00508">
    <property type="entry name" value="S21N4MTFRASE"/>
</dbReference>
<proteinExistence type="inferred from homology"/>
<dbReference type="EC" id="2.1.1.-" evidence="5"/>
<keyword evidence="3" id="KW-0808">Transferase</keyword>
<dbReference type="AlphaFoldDB" id="A0A923J1Y0"/>
<protein>
    <recommendedName>
        <fullName evidence="5">Methyltransferase</fullName>
        <ecNumber evidence="5">2.1.1.-</ecNumber>
    </recommendedName>
</protein>
<dbReference type="InterPro" id="IPR029063">
    <property type="entry name" value="SAM-dependent_MTases_sf"/>
</dbReference>
<dbReference type="EMBL" id="JAAZWO010000033">
    <property type="protein sequence ID" value="MBC2399687.1"/>
    <property type="molecule type" value="Genomic_DNA"/>
</dbReference>